<comment type="subcellular location">
    <subcellularLocation>
        <location evidence="1">Mitochondrion membrane</location>
        <topology evidence="1">Multi-pass membrane protein</topology>
    </subcellularLocation>
</comment>
<evidence type="ECO:0000256" key="15">
    <source>
        <dbReference type="ARBA" id="ARBA00049551"/>
    </source>
</evidence>
<comment type="similarity">
    <text evidence="2">Belongs to the complex I subunit 6 family.</text>
</comment>
<keyword evidence="7 16" id="KW-0812">Transmembrane</keyword>
<evidence type="ECO:0000256" key="16">
    <source>
        <dbReference type="SAM" id="Phobius"/>
    </source>
</evidence>
<evidence type="ECO:0000256" key="7">
    <source>
        <dbReference type="ARBA" id="ARBA00022692"/>
    </source>
</evidence>
<keyword evidence="6" id="KW-0679">Respiratory chain</keyword>
<dbReference type="AlphaFoldDB" id="K7NBP4"/>
<dbReference type="InterPro" id="IPR050269">
    <property type="entry name" value="ComplexI_Subunit6"/>
</dbReference>
<comment type="catalytic activity">
    <reaction evidence="15">
        <text>a ubiquinone + NADH + 5 H(+)(in) = a ubiquinol + NAD(+) + 4 H(+)(out)</text>
        <dbReference type="Rhea" id="RHEA:29091"/>
        <dbReference type="Rhea" id="RHEA-COMP:9565"/>
        <dbReference type="Rhea" id="RHEA-COMP:9566"/>
        <dbReference type="ChEBI" id="CHEBI:15378"/>
        <dbReference type="ChEBI" id="CHEBI:16389"/>
        <dbReference type="ChEBI" id="CHEBI:17976"/>
        <dbReference type="ChEBI" id="CHEBI:57540"/>
        <dbReference type="ChEBI" id="CHEBI:57945"/>
        <dbReference type="EC" id="7.1.1.2"/>
    </reaction>
</comment>
<keyword evidence="8" id="KW-1278">Translocase</keyword>
<feature type="transmembrane region" description="Helical" evidence="16">
    <location>
        <begin position="135"/>
        <end position="159"/>
    </location>
</feature>
<evidence type="ECO:0000256" key="1">
    <source>
        <dbReference type="ARBA" id="ARBA00004225"/>
    </source>
</evidence>
<evidence type="ECO:0000256" key="3">
    <source>
        <dbReference type="ARBA" id="ARBA00012944"/>
    </source>
</evidence>
<dbReference type="EC" id="7.1.1.2" evidence="3"/>
<evidence type="ECO:0000256" key="6">
    <source>
        <dbReference type="ARBA" id="ARBA00022660"/>
    </source>
</evidence>
<evidence type="ECO:0000256" key="2">
    <source>
        <dbReference type="ARBA" id="ARBA00005698"/>
    </source>
</evidence>
<evidence type="ECO:0000256" key="12">
    <source>
        <dbReference type="ARBA" id="ARBA00023128"/>
    </source>
</evidence>
<evidence type="ECO:0000256" key="9">
    <source>
        <dbReference type="ARBA" id="ARBA00022982"/>
    </source>
</evidence>
<feature type="transmembrane region" description="Helical" evidence="16">
    <location>
        <begin position="50"/>
        <end position="71"/>
    </location>
</feature>
<dbReference type="CTD" id="4541"/>
<dbReference type="PANTHER" id="PTHR11435:SF1">
    <property type="entry name" value="NADH-UBIQUINONE OXIDOREDUCTASE CHAIN 6"/>
    <property type="match status" value="1"/>
</dbReference>
<dbReference type="RefSeq" id="YP_007025096.1">
    <property type="nucleotide sequence ID" value="NC_019594.1"/>
</dbReference>
<keyword evidence="12 17" id="KW-0496">Mitochondrion</keyword>
<evidence type="ECO:0000313" key="17">
    <source>
        <dbReference type="EMBL" id="AEI53339.1"/>
    </source>
</evidence>
<sequence>MLMIILLMMLMSVLFPFMKHPLSMGLILILQTLTITLVSGMLNDNSFMLSYMLLITMLSGALVLFIYMASVASNEKFKTSSSMLMFIMAWMLMSTVMIIYNDDVLMNMVNKNNMNYNLCYNQIMALSNMFNNQSMMLTIAMVLYLLYTMISVTYITNVFEGPVRKKS</sequence>
<gene>
    <name evidence="17" type="primary">ND6</name>
</gene>
<dbReference type="GeneID" id="14048543"/>
<keyword evidence="13 16" id="KW-0472">Membrane</keyword>
<geneLocation type="mitochondrion" evidence="17"/>
<keyword evidence="5" id="KW-0813">Transport</keyword>
<proteinExistence type="inferred from homology"/>
<reference evidence="17" key="1">
    <citation type="journal article" date="2012" name="PLoS ONE">
        <title>Comparative mitogenomic analysis of damsel bugs representing three tribes in the family Nabidae (Insecta: Hemiptera).</title>
        <authorList>
            <person name="Li H."/>
            <person name="Liu H.Y."/>
            <person name="Song F."/>
            <person name="Shi A.M."/>
            <person name="Zhou X.G."/>
            <person name="Cai W.Z."/>
        </authorList>
    </citation>
    <scope>NUCLEOTIDE SEQUENCE</scope>
</reference>
<dbReference type="GO" id="GO:0008137">
    <property type="term" value="F:NADH dehydrogenase (ubiquinone) activity"/>
    <property type="evidence" value="ECO:0007669"/>
    <property type="project" value="UniProtKB-EC"/>
</dbReference>
<name>K7NBP4_9HEMI</name>
<protein>
    <recommendedName>
        <fullName evidence="4">NADH-ubiquinone oxidoreductase chain 6</fullName>
        <ecNumber evidence="3">7.1.1.2</ecNumber>
    </recommendedName>
    <alternativeName>
        <fullName evidence="14">NADH dehydrogenase subunit 6</fullName>
    </alternativeName>
</protein>
<evidence type="ECO:0000256" key="8">
    <source>
        <dbReference type="ARBA" id="ARBA00022967"/>
    </source>
</evidence>
<dbReference type="EMBL" id="JF907590">
    <property type="protein sequence ID" value="AEI53339.1"/>
    <property type="molecule type" value="Genomic_DNA"/>
</dbReference>
<evidence type="ECO:0000256" key="4">
    <source>
        <dbReference type="ARBA" id="ARBA00021095"/>
    </source>
</evidence>
<keyword evidence="9" id="KW-0249">Electron transport</keyword>
<feature type="transmembrane region" description="Helical" evidence="16">
    <location>
        <begin position="83"/>
        <end position="100"/>
    </location>
</feature>
<dbReference type="GO" id="GO:0031966">
    <property type="term" value="C:mitochondrial membrane"/>
    <property type="evidence" value="ECO:0007669"/>
    <property type="project" value="UniProtKB-SubCell"/>
</dbReference>
<keyword evidence="10 16" id="KW-1133">Transmembrane helix</keyword>
<evidence type="ECO:0000256" key="10">
    <source>
        <dbReference type="ARBA" id="ARBA00022989"/>
    </source>
</evidence>
<accession>K7NBP4</accession>
<evidence type="ECO:0000256" key="11">
    <source>
        <dbReference type="ARBA" id="ARBA00023027"/>
    </source>
</evidence>
<organism evidence="17">
    <name type="scientific">Nabis apicalis</name>
    <dbReference type="NCBI Taxonomy" id="452402"/>
    <lineage>
        <taxon>Eukaryota</taxon>
        <taxon>Metazoa</taxon>
        <taxon>Ecdysozoa</taxon>
        <taxon>Arthropoda</taxon>
        <taxon>Hexapoda</taxon>
        <taxon>Insecta</taxon>
        <taxon>Pterygota</taxon>
        <taxon>Neoptera</taxon>
        <taxon>Paraneoptera</taxon>
        <taxon>Hemiptera</taxon>
        <taxon>Heteroptera</taxon>
        <taxon>Panheteroptera</taxon>
        <taxon>Cimicomorpha</taxon>
        <taxon>Nabidae</taxon>
        <taxon>Nabinae</taxon>
        <taxon>Nabis</taxon>
        <taxon>Mila</taxon>
    </lineage>
</organism>
<evidence type="ECO:0000256" key="13">
    <source>
        <dbReference type="ARBA" id="ARBA00023136"/>
    </source>
</evidence>
<keyword evidence="11" id="KW-0520">NAD</keyword>
<evidence type="ECO:0000256" key="5">
    <source>
        <dbReference type="ARBA" id="ARBA00022448"/>
    </source>
</evidence>
<evidence type="ECO:0000256" key="14">
    <source>
        <dbReference type="ARBA" id="ARBA00031019"/>
    </source>
</evidence>
<dbReference type="PANTHER" id="PTHR11435">
    <property type="entry name" value="NADH UBIQUINONE OXIDOREDUCTASE SUBUNIT ND6"/>
    <property type="match status" value="1"/>
</dbReference>